<protein>
    <submittedName>
        <fullName evidence="3">Sigma-70 family RNA polymerase sigma factor</fullName>
    </submittedName>
</protein>
<evidence type="ECO:0000313" key="3">
    <source>
        <dbReference type="EMBL" id="QDX26991.1"/>
    </source>
</evidence>
<sequence length="116" mass="13058">MGKAWRPRTGPAPAGRNMGPGGPSPPLRSSPGVRPTSFADPRGVCRPASPSMTRRCVMNRRLRYRLQTMPEPERAVFDRARYRDLDYIQIAAELDISVAEVQRRLSSAMRHLVGWK</sequence>
<dbReference type="Proteomes" id="UP000318055">
    <property type="component" value="Chromosome"/>
</dbReference>
<dbReference type="EMBL" id="CP042239">
    <property type="protein sequence ID" value="QDX26991.1"/>
    <property type="molecule type" value="Genomic_DNA"/>
</dbReference>
<reference evidence="3 4" key="1">
    <citation type="submission" date="2019-07" db="EMBL/GenBank/DDBJ databases">
        <title>Sphingomonas alkalisoli sp. nov., isolated from rhizosphere soil of Suaedae salsa.</title>
        <authorList>
            <person name="Zhang H."/>
            <person name="Xu L."/>
            <person name="Zhang J.-X."/>
            <person name="Sun J.-Q."/>
        </authorList>
    </citation>
    <scope>NUCLEOTIDE SEQUENCE [LARGE SCALE GENOMIC DNA]</scope>
    <source>
        <strain evidence="3 4">XS-10</strain>
    </source>
</reference>
<dbReference type="GO" id="GO:0006352">
    <property type="term" value="P:DNA-templated transcription initiation"/>
    <property type="evidence" value="ECO:0007669"/>
    <property type="project" value="InterPro"/>
</dbReference>
<dbReference type="GO" id="GO:0016987">
    <property type="term" value="F:sigma factor activity"/>
    <property type="evidence" value="ECO:0007669"/>
    <property type="project" value="InterPro"/>
</dbReference>
<dbReference type="InterPro" id="IPR013324">
    <property type="entry name" value="RNA_pol_sigma_r3/r4-like"/>
</dbReference>
<dbReference type="SUPFAM" id="SSF88659">
    <property type="entry name" value="Sigma3 and sigma4 domains of RNA polymerase sigma factors"/>
    <property type="match status" value="1"/>
</dbReference>
<dbReference type="Gene3D" id="1.10.10.10">
    <property type="entry name" value="Winged helix-like DNA-binding domain superfamily/Winged helix DNA-binding domain"/>
    <property type="match status" value="1"/>
</dbReference>
<dbReference type="InterPro" id="IPR036388">
    <property type="entry name" value="WH-like_DNA-bd_sf"/>
</dbReference>
<dbReference type="InterPro" id="IPR013249">
    <property type="entry name" value="RNA_pol_sigma70_r4_t2"/>
</dbReference>
<accession>A0A518RHT4</accession>
<dbReference type="AlphaFoldDB" id="A0A518RHT4"/>
<gene>
    <name evidence="3" type="ORF">FPZ54_13920</name>
</gene>
<name>A0A518RHT4_9SPHN</name>
<dbReference type="GO" id="GO:0003677">
    <property type="term" value="F:DNA binding"/>
    <property type="evidence" value="ECO:0007669"/>
    <property type="project" value="InterPro"/>
</dbReference>
<dbReference type="OrthoDB" id="7574733at2"/>
<feature type="region of interest" description="Disordered" evidence="1">
    <location>
        <begin position="1"/>
        <end position="50"/>
    </location>
</feature>
<feature type="domain" description="RNA polymerase sigma factor 70 region 4 type 2" evidence="2">
    <location>
        <begin position="61"/>
        <end position="112"/>
    </location>
</feature>
<dbReference type="Pfam" id="PF08281">
    <property type="entry name" value="Sigma70_r4_2"/>
    <property type="match status" value="1"/>
</dbReference>
<evidence type="ECO:0000259" key="2">
    <source>
        <dbReference type="Pfam" id="PF08281"/>
    </source>
</evidence>
<dbReference type="KEGG" id="ssua:FPZ54_13920"/>
<evidence type="ECO:0000256" key="1">
    <source>
        <dbReference type="SAM" id="MobiDB-lite"/>
    </source>
</evidence>
<keyword evidence="4" id="KW-1185">Reference proteome</keyword>
<organism evidence="3 4">
    <name type="scientific">Sphingomonas suaedae</name>
    <dbReference type="NCBI Taxonomy" id="2599297"/>
    <lineage>
        <taxon>Bacteria</taxon>
        <taxon>Pseudomonadati</taxon>
        <taxon>Pseudomonadota</taxon>
        <taxon>Alphaproteobacteria</taxon>
        <taxon>Sphingomonadales</taxon>
        <taxon>Sphingomonadaceae</taxon>
        <taxon>Sphingomonas</taxon>
    </lineage>
</organism>
<proteinExistence type="predicted"/>
<evidence type="ECO:0000313" key="4">
    <source>
        <dbReference type="Proteomes" id="UP000318055"/>
    </source>
</evidence>